<evidence type="ECO:0000313" key="3">
    <source>
        <dbReference type="EMBL" id="HHI64994.1"/>
    </source>
</evidence>
<sequence length="283" mass="33037">MSFSQNYRFKKLIRDIELKSGNKRAVILFHGLTGTPFELSRFAKYLFSLKFDVFVPCLPGHCTKPSALDKIIWQDWSYFAQDKYKTISNGYNEVFISGICLGALLCLEISRNFPVRAQALLSPTLAIDGWNLPWYKFLLPLAFIPPFIWFYSYKESDPYGIKNESVRRQVLRIMQNKSSGVYESYSAIAIRELLRFSKNVKLYLNQIKTPTLVIHSKHDDLCNIKNARELYNKISSKDKKFVELHDSYHMITLDNERDMVFKECSDFFIKYSECAEEIDEESG</sequence>
<reference evidence="3" key="1">
    <citation type="journal article" date="2020" name="mSystems">
        <title>Genome- and Community-Level Interaction Insights into Carbon Utilization and Element Cycling Functions of Hydrothermarchaeota in Hydrothermal Sediment.</title>
        <authorList>
            <person name="Zhou Z."/>
            <person name="Liu Y."/>
            <person name="Xu W."/>
            <person name="Pan J."/>
            <person name="Luo Z.H."/>
            <person name="Li M."/>
        </authorList>
    </citation>
    <scope>NUCLEOTIDE SEQUENCE [LARGE SCALE GENOMIC DNA]</scope>
    <source>
        <strain evidence="3">SpSt-1019</strain>
    </source>
</reference>
<dbReference type="EMBL" id="DRUY01000018">
    <property type="protein sequence ID" value="HHI64994.1"/>
    <property type="molecule type" value="Genomic_DNA"/>
</dbReference>
<gene>
    <name evidence="3" type="ORF">ENL70_00410</name>
</gene>
<name>A0A7C5PPF5_9BACT</name>
<dbReference type="SUPFAM" id="SSF53474">
    <property type="entry name" value="alpha/beta-Hydrolases"/>
    <property type="match status" value="1"/>
</dbReference>
<dbReference type="GO" id="GO:0052689">
    <property type="term" value="F:carboxylic ester hydrolase activity"/>
    <property type="evidence" value="ECO:0007669"/>
    <property type="project" value="InterPro"/>
</dbReference>
<dbReference type="InterPro" id="IPR029058">
    <property type="entry name" value="AB_hydrolase_fold"/>
</dbReference>
<organism evidence="3">
    <name type="scientific">Thermodesulfobium narugense</name>
    <dbReference type="NCBI Taxonomy" id="184064"/>
    <lineage>
        <taxon>Bacteria</taxon>
        <taxon>Pseudomonadati</taxon>
        <taxon>Thermodesulfobiota</taxon>
        <taxon>Thermodesulfobiia</taxon>
        <taxon>Thermodesulfobiales</taxon>
        <taxon>Thermodesulfobiaceae</taxon>
        <taxon>Thermodesulfobium</taxon>
    </lineage>
</organism>
<dbReference type="AlphaFoldDB" id="A0A7C5PPF5"/>
<feature type="site" description="Important for substrate specificity" evidence="1">
    <location>
        <position position="161"/>
    </location>
</feature>
<dbReference type="InterPro" id="IPR022742">
    <property type="entry name" value="Hydrolase_4"/>
</dbReference>
<dbReference type="PIRSF" id="PIRSF017388">
    <property type="entry name" value="Esterase_lipase"/>
    <property type="match status" value="1"/>
</dbReference>
<proteinExistence type="predicted"/>
<accession>A0A7C5PPF5</accession>
<evidence type="ECO:0000259" key="2">
    <source>
        <dbReference type="Pfam" id="PF12146"/>
    </source>
</evidence>
<protein>
    <submittedName>
        <fullName evidence="3">Carboxylesterase</fullName>
    </submittedName>
</protein>
<dbReference type="PANTHER" id="PTHR11614">
    <property type="entry name" value="PHOSPHOLIPASE-RELATED"/>
    <property type="match status" value="1"/>
</dbReference>
<feature type="domain" description="Serine aminopeptidase S33" evidence="2">
    <location>
        <begin position="22"/>
        <end position="255"/>
    </location>
</feature>
<dbReference type="InterPro" id="IPR012354">
    <property type="entry name" value="Esterase_lipase"/>
</dbReference>
<comment type="caution">
    <text evidence="3">The sequence shown here is derived from an EMBL/GenBank/DDBJ whole genome shotgun (WGS) entry which is preliminary data.</text>
</comment>
<dbReference type="Pfam" id="PF12146">
    <property type="entry name" value="Hydrolase_4"/>
    <property type="match status" value="1"/>
</dbReference>
<evidence type="ECO:0000256" key="1">
    <source>
        <dbReference type="PIRSR" id="PIRSR017388-3"/>
    </source>
</evidence>
<dbReference type="InterPro" id="IPR051044">
    <property type="entry name" value="MAG_DAG_Lipase"/>
</dbReference>
<dbReference type="Gene3D" id="3.40.50.1820">
    <property type="entry name" value="alpha/beta hydrolase"/>
    <property type="match status" value="1"/>
</dbReference>